<reference evidence="3" key="3">
    <citation type="submission" date="2024-03" db="EMBL/GenBank/DDBJ databases">
        <title>The Genome Sequence of Enterococcus sp. DIV0238c.</title>
        <authorList>
            <consortium name="The Broad Institute Genomics Platform"/>
            <consortium name="The Broad Institute Microbial Omics Core"/>
            <consortium name="The Broad Institute Genomic Center for Infectious Diseases"/>
            <person name="Earl A."/>
            <person name="Manson A."/>
            <person name="Gilmore M."/>
            <person name="Schwartman J."/>
            <person name="Shea T."/>
            <person name="Abouelleil A."/>
            <person name="Cao P."/>
            <person name="Chapman S."/>
            <person name="Cusick C."/>
            <person name="Young S."/>
            <person name="Neafsey D."/>
            <person name="Nusbaum C."/>
            <person name="Birren B."/>
        </authorList>
    </citation>
    <scope>NUCLEOTIDE SEQUENCE</scope>
    <source>
        <strain evidence="3">9D6_DIV0238</strain>
    </source>
</reference>
<evidence type="ECO:0000256" key="1">
    <source>
        <dbReference type="SAM" id="Phobius"/>
    </source>
</evidence>
<evidence type="ECO:0000313" key="2">
    <source>
        <dbReference type="EMBL" id="OUZ30465.1"/>
    </source>
</evidence>
<reference evidence="2" key="1">
    <citation type="submission" date="2017-05" db="EMBL/GenBank/DDBJ databases">
        <title>The Genome Sequence of Enterococcus sp. 9D6_DIV0238.</title>
        <authorList>
            <consortium name="The Broad Institute Genomics Platform"/>
            <consortium name="The Broad Institute Genomic Center for Infectious Diseases"/>
            <person name="Earl A."/>
            <person name="Manson A."/>
            <person name="Schwartman J."/>
            <person name="Gilmore M."/>
            <person name="Abouelleil A."/>
            <person name="Cao P."/>
            <person name="Chapman S."/>
            <person name="Cusick C."/>
            <person name="Shea T."/>
            <person name="Young S."/>
            <person name="Neafsey D."/>
            <person name="Nusbaum C."/>
            <person name="Birren B."/>
        </authorList>
    </citation>
    <scope>NUCLEOTIDE SEQUENCE [LARGE SCALE GENOMIC DNA]</scope>
    <source>
        <strain evidence="2">9D6_DIV0238</strain>
    </source>
</reference>
<keyword evidence="1" id="KW-0472">Membrane</keyword>
<dbReference type="AlphaFoldDB" id="A0A200J1N2"/>
<organism evidence="2">
    <name type="scientific">Candidatus Enterococcus dunnyi</name>
    <dbReference type="NCBI Taxonomy" id="1834192"/>
    <lineage>
        <taxon>Bacteria</taxon>
        <taxon>Bacillati</taxon>
        <taxon>Bacillota</taxon>
        <taxon>Bacilli</taxon>
        <taxon>Lactobacillales</taxon>
        <taxon>Enterococcaceae</taxon>
        <taxon>Enterococcus</taxon>
    </lineage>
</organism>
<feature type="transmembrane region" description="Helical" evidence="1">
    <location>
        <begin position="16"/>
        <end position="33"/>
    </location>
</feature>
<accession>A0A200J1N2</accession>
<evidence type="ECO:0000313" key="3">
    <source>
        <dbReference type="EMBL" id="WYJ94557.1"/>
    </source>
</evidence>
<sequence length="34" mass="3607">MNKIEFKETESKVVNGFWQGVGVGIGIGVVVALT</sequence>
<dbReference type="Proteomes" id="UP000196151">
    <property type="component" value="Chromosome"/>
</dbReference>
<reference evidence="3" key="2">
    <citation type="submission" date="2017-05" db="EMBL/GenBank/DDBJ databases">
        <authorList>
            <consortium name="The Broad Institute Genomics Platform"/>
            <consortium name="The Broad Institute Genomic Center for Infectious Diseases"/>
            <person name="Earl A."/>
            <person name="Manson A."/>
            <person name="Schwartman J."/>
            <person name="Gilmore M."/>
            <person name="Abouelleil A."/>
            <person name="Cao P."/>
            <person name="Chapman S."/>
            <person name="Cusick C."/>
            <person name="Shea T."/>
            <person name="Young S."/>
            <person name="Neafsey D."/>
            <person name="Nusbaum C."/>
            <person name="Birren B."/>
        </authorList>
    </citation>
    <scope>NUCLEOTIDE SEQUENCE</scope>
    <source>
        <strain evidence="3">9D6_DIV0238</strain>
    </source>
</reference>
<keyword evidence="1" id="KW-0812">Transmembrane</keyword>
<proteinExistence type="predicted"/>
<protein>
    <submittedName>
        <fullName evidence="2">Uncharacterized protein</fullName>
    </submittedName>
</protein>
<evidence type="ECO:0000313" key="4">
    <source>
        <dbReference type="Proteomes" id="UP000196151"/>
    </source>
</evidence>
<name>A0A200J1N2_9ENTE</name>
<gene>
    <name evidence="3" type="ORF">A5889_002070</name>
    <name evidence="2" type="ORF">A5889_002753</name>
</gene>
<dbReference type="EMBL" id="CP147246">
    <property type="protein sequence ID" value="WYJ94557.1"/>
    <property type="molecule type" value="Genomic_DNA"/>
</dbReference>
<keyword evidence="4" id="KW-1185">Reference proteome</keyword>
<keyword evidence="1" id="KW-1133">Transmembrane helix</keyword>
<dbReference type="EMBL" id="NIBQ01000003">
    <property type="protein sequence ID" value="OUZ30465.1"/>
    <property type="molecule type" value="Genomic_DNA"/>
</dbReference>